<name>A0ACB9PIW1_BAUVA</name>
<proteinExistence type="predicted"/>
<accession>A0ACB9PIW1</accession>
<dbReference type="Proteomes" id="UP000828941">
    <property type="component" value="Chromosome 4"/>
</dbReference>
<reference evidence="1 2" key="1">
    <citation type="journal article" date="2022" name="DNA Res.">
        <title>Chromosomal-level genome assembly of the orchid tree Bauhinia variegata (Leguminosae; Cercidoideae) supports the allotetraploid origin hypothesis of Bauhinia.</title>
        <authorList>
            <person name="Zhong Y."/>
            <person name="Chen Y."/>
            <person name="Zheng D."/>
            <person name="Pang J."/>
            <person name="Liu Y."/>
            <person name="Luo S."/>
            <person name="Meng S."/>
            <person name="Qian L."/>
            <person name="Wei D."/>
            <person name="Dai S."/>
            <person name="Zhou R."/>
        </authorList>
    </citation>
    <scope>NUCLEOTIDE SEQUENCE [LARGE SCALE GENOMIC DNA]</scope>
    <source>
        <strain evidence="1">BV-YZ2020</strain>
    </source>
</reference>
<dbReference type="EMBL" id="CM039429">
    <property type="protein sequence ID" value="KAI4348685.1"/>
    <property type="molecule type" value="Genomic_DNA"/>
</dbReference>
<protein>
    <submittedName>
        <fullName evidence="1">Uncharacterized protein</fullName>
    </submittedName>
</protein>
<keyword evidence="2" id="KW-1185">Reference proteome</keyword>
<evidence type="ECO:0000313" key="2">
    <source>
        <dbReference type="Proteomes" id="UP000828941"/>
    </source>
</evidence>
<comment type="caution">
    <text evidence="1">The sequence shown here is derived from an EMBL/GenBank/DDBJ whole genome shotgun (WGS) entry which is preliminary data.</text>
</comment>
<gene>
    <name evidence="1" type="ORF">L6164_009379</name>
</gene>
<evidence type="ECO:0000313" key="1">
    <source>
        <dbReference type="EMBL" id="KAI4348685.1"/>
    </source>
</evidence>
<organism evidence="1 2">
    <name type="scientific">Bauhinia variegata</name>
    <name type="common">Purple orchid tree</name>
    <name type="synonym">Phanera variegata</name>
    <dbReference type="NCBI Taxonomy" id="167791"/>
    <lineage>
        <taxon>Eukaryota</taxon>
        <taxon>Viridiplantae</taxon>
        <taxon>Streptophyta</taxon>
        <taxon>Embryophyta</taxon>
        <taxon>Tracheophyta</taxon>
        <taxon>Spermatophyta</taxon>
        <taxon>Magnoliopsida</taxon>
        <taxon>eudicotyledons</taxon>
        <taxon>Gunneridae</taxon>
        <taxon>Pentapetalae</taxon>
        <taxon>rosids</taxon>
        <taxon>fabids</taxon>
        <taxon>Fabales</taxon>
        <taxon>Fabaceae</taxon>
        <taxon>Cercidoideae</taxon>
        <taxon>Cercideae</taxon>
        <taxon>Bauhiniinae</taxon>
        <taxon>Bauhinia</taxon>
    </lineage>
</organism>
<sequence length="510" mass="56597">MGLLAKVKAKSSSGSGNNRGMGLLLVFFPEDNTAIADKSKLFSSPSSSTSSPSSAKSPFRRSNSSLIFSKAQSTISICALLLFITLLLFTLSTFEPTIPNTLPRATSRRFLSQKPPTIHIRQNSTAKMKSHNWLPKLWGTKSYNASKIESLPSMALQRMGTLYRRGTRAMSDLIVCHVTEDMNDGELRLFLRVMHRSGLTARADVVFIFASPSLSSRFSSIIQDENDSFISLIEHYSELNSTRSSRKSESSNFDVTRFFKVVKNGKEIGEPLWGKKRILSNFSNPEAAEGELGSELTMLSYGSVLSFDATELDAENSLAGFQDHVPLSLRRWACYPMLLGRVRRNFKYIMLVDVKNLVVVNDPLGRVRNRSPESVFLYTKSEGKYSKKNSDKTRSNRSVNSGIIMGGARGIRRLSNAVLIEIVRAAMQHKKKNSVSESAILSQLASNEFMLKNIDLVTSTESIPDASSLVGRNSLSEYQIIQRGTSNHDLSSLVKKLCSSDIDSSVYRDC</sequence>